<sequence>MHFSDLPKQPSTFVSYWNVGKLLYGALFLFILETVFYYTKFVEAYTEKTILIIAFWLWCLMFSFIHIFLVTMDVWSRFQNYKRIKDHLFQHGFTPKIAEHYKGSKCQRMALYAAAKELGMQTEIEQHYAQAGIKWYHFIPQFMIQDPLFPFKKYFWSRTFLEKYYEPKFEFRNAQKITTEC</sequence>
<gene>
    <name evidence="2" type="ORF">DSM01_2888</name>
    <name evidence="3" type="ORF">SAMN04487999_3135</name>
</gene>
<feature type="transmembrane region" description="Helical" evidence="1">
    <location>
        <begin position="50"/>
        <end position="75"/>
    </location>
</feature>
<keyword evidence="1" id="KW-1133">Transmembrane helix</keyword>
<dbReference type="OrthoDB" id="5471072at2"/>
<evidence type="ECO:0000313" key="4">
    <source>
        <dbReference type="Proteomes" id="UP000184240"/>
    </source>
</evidence>
<keyword evidence="5" id="KW-1185">Reference proteome</keyword>
<reference evidence="4" key="1">
    <citation type="submission" date="2016-11" db="EMBL/GenBank/DDBJ databases">
        <authorList>
            <person name="Varghese N."/>
            <person name="Submissions S."/>
        </authorList>
    </citation>
    <scope>NUCLEOTIDE SEQUENCE [LARGE SCALE GENOMIC DNA]</scope>
    <source>
        <strain evidence="4">DSM 19859</strain>
    </source>
</reference>
<evidence type="ECO:0000256" key="1">
    <source>
        <dbReference type="SAM" id="Phobius"/>
    </source>
</evidence>
<evidence type="ECO:0000313" key="5">
    <source>
        <dbReference type="Proteomes" id="UP000290037"/>
    </source>
</evidence>
<dbReference type="STRING" id="573501.SAMN04487999_3135"/>
<accession>A0A1M5ZJC4</accession>
<dbReference type="Proteomes" id="UP000184240">
    <property type="component" value="Unassembled WGS sequence"/>
</dbReference>
<keyword evidence="1" id="KW-0812">Transmembrane</keyword>
<dbReference type="EMBL" id="QOVN01000006">
    <property type="protein sequence ID" value="RXG27770.1"/>
    <property type="molecule type" value="Genomic_DNA"/>
</dbReference>
<reference evidence="2 5" key="3">
    <citation type="submission" date="2018-07" db="EMBL/GenBank/DDBJ databases">
        <title>Leeuwenhoekiella genomics.</title>
        <authorList>
            <person name="Tahon G."/>
            <person name="Willems A."/>
        </authorList>
    </citation>
    <scope>NUCLEOTIDE SEQUENCE [LARGE SCALE GENOMIC DNA]</scope>
    <source>
        <strain evidence="2 5">LMG 24856</strain>
    </source>
</reference>
<proteinExistence type="predicted"/>
<name>A0A1M5ZJC4_9FLAO</name>
<evidence type="ECO:0000313" key="2">
    <source>
        <dbReference type="EMBL" id="RXG27770.1"/>
    </source>
</evidence>
<feature type="transmembrane region" description="Helical" evidence="1">
    <location>
        <begin position="21"/>
        <end position="38"/>
    </location>
</feature>
<evidence type="ECO:0000313" key="3">
    <source>
        <dbReference type="EMBL" id="SHI24248.1"/>
    </source>
</evidence>
<dbReference type="AlphaFoldDB" id="A0A1M5ZJC4"/>
<keyword evidence="1" id="KW-0472">Membrane</keyword>
<protein>
    <submittedName>
        <fullName evidence="3">Uncharacterized protein</fullName>
    </submittedName>
</protein>
<dbReference type="RefSeq" id="WP_072984652.1">
    <property type="nucleotide sequence ID" value="NZ_FQXT01000006.1"/>
</dbReference>
<dbReference type="Proteomes" id="UP000290037">
    <property type="component" value="Unassembled WGS sequence"/>
</dbReference>
<organism evidence="3 4">
    <name type="scientific">Leeuwenhoekiella palythoae</name>
    <dbReference type="NCBI Taxonomy" id="573501"/>
    <lineage>
        <taxon>Bacteria</taxon>
        <taxon>Pseudomonadati</taxon>
        <taxon>Bacteroidota</taxon>
        <taxon>Flavobacteriia</taxon>
        <taxon>Flavobacteriales</taxon>
        <taxon>Flavobacteriaceae</taxon>
        <taxon>Leeuwenhoekiella</taxon>
    </lineage>
</organism>
<dbReference type="EMBL" id="FQXT01000006">
    <property type="protein sequence ID" value="SHI24248.1"/>
    <property type="molecule type" value="Genomic_DNA"/>
</dbReference>
<reference evidence="3" key="2">
    <citation type="submission" date="2016-11" db="EMBL/GenBank/DDBJ databases">
        <authorList>
            <person name="Jaros S."/>
            <person name="Januszkiewicz K."/>
            <person name="Wedrychowicz H."/>
        </authorList>
    </citation>
    <scope>NUCLEOTIDE SEQUENCE [LARGE SCALE GENOMIC DNA]</scope>
    <source>
        <strain evidence="3">DSM 19859</strain>
    </source>
</reference>